<evidence type="ECO:0008006" key="3">
    <source>
        <dbReference type="Google" id="ProtNLM"/>
    </source>
</evidence>
<protein>
    <recommendedName>
        <fullName evidence="3">VWA domain containing CoxE-like protein</fullName>
    </recommendedName>
</protein>
<reference evidence="2" key="1">
    <citation type="submission" date="2016-10" db="EMBL/GenBank/DDBJ databases">
        <authorList>
            <person name="Varghese N."/>
            <person name="Submissions S."/>
        </authorList>
    </citation>
    <scope>NUCLEOTIDE SEQUENCE [LARGE SCALE GENOMIC DNA]</scope>
    <source>
        <strain evidence="2">JCM 10271</strain>
    </source>
</reference>
<dbReference type="PANTHER" id="PTHR39338">
    <property type="entry name" value="BLL5662 PROTEIN-RELATED"/>
    <property type="match status" value="1"/>
</dbReference>
<name>A0A1I5XQV6_9RHOB</name>
<dbReference type="STRING" id="93684.SAMN05421853_10457"/>
<gene>
    <name evidence="1" type="ORF">SAMN05421853_10457</name>
</gene>
<dbReference type="PANTHER" id="PTHR39338:SF7">
    <property type="entry name" value="BLL6692 PROTEIN"/>
    <property type="match status" value="1"/>
</dbReference>
<dbReference type="RefSeq" id="WP_093010179.1">
    <property type="nucleotide sequence ID" value="NZ_FOXV01000004.1"/>
</dbReference>
<organism evidence="1 2">
    <name type="scientific">Roseivivax halotolerans</name>
    <dbReference type="NCBI Taxonomy" id="93684"/>
    <lineage>
        <taxon>Bacteria</taxon>
        <taxon>Pseudomonadati</taxon>
        <taxon>Pseudomonadota</taxon>
        <taxon>Alphaproteobacteria</taxon>
        <taxon>Rhodobacterales</taxon>
        <taxon>Roseobacteraceae</taxon>
        <taxon>Roseivivax</taxon>
    </lineage>
</organism>
<dbReference type="Pfam" id="PF05762">
    <property type="entry name" value="VWA_CoxE"/>
    <property type="match status" value="1"/>
</dbReference>
<keyword evidence="2" id="KW-1185">Reference proteome</keyword>
<evidence type="ECO:0000313" key="1">
    <source>
        <dbReference type="EMBL" id="SFQ34334.1"/>
    </source>
</evidence>
<dbReference type="Proteomes" id="UP000243106">
    <property type="component" value="Unassembled WGS sequence"/>
</dbReference>
<accession>A0A1I5XQV6</accession>
<evidence type="ECO:0000313" key="2">
    <source>
        <dbReference type="Proteomes" id="UP000243106"/>
    </source>
</evidence>
<sequence>MFVPFFEKLRDAGVPVSLREYLTFLEAMRAGLATYDIEGFYYLARAAMVKDERHIDRFDRAFSAAFSGLEAIDTEALIEAMDLPEDWLRKMSEKHLSEEEKAEIEAMGGFDKLMETLKKRLEEQKGRHQGGSKWVGTGGTSPFGAYGYNPEGVRIGQNESRHRRAVKVWDKREFREYDDSIEIGTRNIKVALKRLRKWARDGAAEELDLPGTIRSTAEQGWLDVKTRPERRNAVKVLLFLDVGGSMDDHIRVVEELFSAARSEFKHLEHFYFHNCLYEGVWRDNRRRWDQQTPTAEVLRTYGSDYKCIFVGDASMSPYEIAMPGGANEHWNQEAGQTWLMRARAQWPDHMWINPVPEKYWQYTQSIGMIREIFEDRMVPMTLEGIEAGMRELSR</sequence>
<dbReference type="InterPro" id="IPR008912">
    <property type="entry name" value="Uncharacterised_CoxE"/>
</dbReference>
<proteinExistence type="predicted"/>
<dbReference type="AlphaFoldDB" id="A0A1I5XQV6"/>
<dbReference type="EMBL" id="FOXV01000004">
    <property type="protein sequence ID" value="SFQ34334.1"/>
    <property type="molecule type" value="Genomic_DNA"/>
</dbReference>